<evidence type="ECO:0008006" key="3">
    <source>
        <dbReference type="Google" id="ProtNLM"/>
    </source>
</evidence>
<comment type="caution">
    <text evidence="1">The sequence shown here is derived from an EMBL/GenBank/DDBJ whole genome shotgun (WGS) entry which is preliminary data.</text>
</comment>
<evidence type="ECO:0000313" key="2">
    <source>
        <dbReference type="Proteomes" id="UP000541810"/>
    </source>
</evidence>
<name>A0A7X0H3W9_9BACT</name>
<dbReference type="RefSeq" id="WP_184675932.1">
    <property type="nucleotide sequence ID" value="NZ_JACHGY010000001.1"/>
</dbReference>
<proteinExistence type="predicted"/>
<dbReference type="Proteomes" id="UP000541810">
    <property type="component" value="Unassembled WGS sequence"/>
</dbReference>
<reference evidence="1 2" key="1">
    <citation type="submission" date="2020-08" db="EMBL/GenBank/DDBJ databases">
        <title>Genomic Encyclopedia of Type Strains, Phase IV (KMG-IV): sequencing the most valuable type-strain genomes for metagenomic binning, comparative biology and taxonomic classification.</title>
        <authorList>
            <person name="Goeker M."/>
        </authorList>
    </citation>
    <scope>NUCLEOTIDE SEQUENCE [LARGE SCALE GENOMIC DNA]</scope>
    <source>
        <strain evidence="1 2">DSM 103725</strain>
    </source>
</reference>
<protein>
    <recommendedName>
        <fullName evidence="3">Carbonic anhydrase</fullName>
    </recommendedName>
</protein>
<sequence length="160" mass="17949">MPDSPVFTSPEPFEAERINALAIYCSDGRFGEQFDDFLHHHLCLPRYDRLAVPGGPACLAGHYTSENELIGIKSQIRFLIEAHNLNTIVLIQHHNCAFYAHAMPGKQFEQIKPAQDLDLGAAAAELRKMRPSLRVLTIFARLVGDRVQFEEVHPEAVSTN</sequence>
<dbReference type="AlphaFoldDB" id="A0A7X0H3W9"/>
<keyword evidence="2" id="KW-1185">Reference proteome</keyword>
<organism evidence="1 2">
    <name type="scientific">Algisphaera agarilytica</name>
    <dbReference type="NCBI Taxonomy" id="1385975"/>
    <lineage>
        <taxon>Bacteria</taxon>
        <taxon>Pseudomonadati</taxon>
        <taxon>Planctomycetota</taxon>
        <taxon>Phycisphaerae</taxon>
        <taxon>Phycisphaerales</taxon>
        <taxon>Phycisphaeraceae</taxon>
        <taxon>Algisphaera</taxon>
    </lineage>
</organism>
<dbReference type="InterPro" id="IPR046871">
    <property type="entry name" value="Pro_CA_2"/>
</dbReference>
<accession>A0A7X0H3W9</accession>
<dbReference type="Pfam" id="PF20393">
    <property type="entry name" value="Pro_CA_2"/>
    <property type="match status" value="1"/>
</dbReference>
<evidence type="ECO:0000313" key="1">
    <source>
        <dbReference type="EMBL" id="MBB6428623.1"/>
    </source>
</evidence>
<dbReference type="EMBL" id="JACHGY010000001">
    <property type="protein sequence ID" value="MBB6428623.1"/>
    <property type="molecule type" value="Genomic_DNA"/>
</dbReference>
<gene>
    <name evidence="1" type="ORF">HNQ40_000429</name>
</gene>